<feature type="transmembrane region" description="Helical" evidence="1">
    <location>
        <begin position="72"/>
        <end position="91"/>
    </location>
</feature>
<name>A0ABS0H0K6_9ACTN</name>
<proteinExistence type="predicted"/>
<keyword evidence="3" id="KW-1185">Reference proteome</keyword>
<evidence type="ECO:0000313" key="2">
    <source>
        <dbReference type="EMBL" id="MBF9131992.1"/>
    </source>
</evidence>
<protein>
    <submittedName>
        <fullName evidence="2">Uncharacterized protein</fullName>
    </submittedName>
</protein>
<keyword evidence="1" id="KW-1133">Transmembrane helix</keyword>
<evidence type="ECO:0000313" key="3">
    <source>
        <dbReference type="Proteomes" id="UP000638560"/>
    </source>
</evidence>
<keyword evidence="1" id="KW-0472">Membrane</keyword>
<gene>
    <name evidence="2" type="ORF">I0C86_23935</name>
</gene>
<organism evidence="2 3">
    <name type="scientific">Plantactinospora alkalitolerans</name>
    <dbReference type="NCBI Taxonomy" id="2789879"/>
    <lineage>
        <taxon>Bacteria</taxon>
        <taxon>Bacillati</taxon>
        <taxon>Actinomycetota</taxon>
        <taxon>Actinomycetes</taxon>
        <taxon>Micromonosporales</taxon>
        <taxon>Micromonosporaceae</taxon>
        <taxon>Plantactinospora</taxon>
    </lineage>
</organism>
<feature type="transmembrane region" description="Helical" evidence="1">
    <location>
        <begin position="135"/>
        <end position="155"/>
    </location>
</feature>
<dbReference type="Proteomes" id="UP000638560">
    <property type="component" value="Unassembled WGS sequence"/>
</dbReference>
<sequence>MNTRPTLLRTLAGGLAGGAAVCAALYATFATWGGSKRGEVGMLFDPSTQSAKLIAIWKEIEPLPLLTSSPGLIIGSYFGFAIGYALVYRSVAAAWPVGIVNRVARLGSMIWLTGAFFEVQGPVNLAHQPIRPTAIALAFWAVAALAEALAVVAVVDRGVWSGIATTGITGTAAVITDPGRINPTP</sequence>
<accession>A0ABS0H0K6</accession>
<feature type="transmembrane region" description="Helical" evidence="1">
    <location>
        <begin position="103"/>
        <end position="123"/>
    </location>
</feature>
<dbReference type="EMBL" id="JADPUN010000213">
    <property type="protein sequence ID" value="MBF9131992.1"/>
    <property type="molecule type" value="Genomic_DNA"/>
</dbReference>
<keyword evidence="1" id="KW-0812">Transmembrane</keyword>
<feature type="transmembrane region" description="Helical" evidence="1">
    <location>
        <begin position="7"/>
        <end position="29"/>
    </location>
</feature>
<comment type="caution">
    <text evidence="2">The sequence shown here is derived from an EMBL/GenBank/DDBJ whole genome shotgun (WGS) entry which is preliminary data.</text>
</comment>
<dbReference type="RefSeq" id="WP_196203521.1">
    <property type="nucleotide sequence ID" value="NZ_JADPUN010000213.1"/>
</dbReference>
<evidence type="ECO:0000256" key="1">
    <source>
        <dbReference type="SAM" id="Phobius"/>
    </source>
</evidence>
<reference evidence="2 3" key="1">
    <citation type="submission" date="2020-11" db="EMBL/GenBank/DDBJ databases">
        <title>A novel isolate from a Black sea contaminated sediment with potential to produce alkanes: Plantactinospora alkalitolerans sp. nov.</title>
        <authorList>
            <person name="Carro L."/>
            <person name="Veyisoglu A."/>
            <person name="Guven K."/>
            <person name="Schumann P."/>
            <person name="Klenk H.-P."/>
            <person name="Sahin N."/>
        </authorList>
    </citation>
    <scope>NUCLEOTIDE SEQUENCE [LARGE SCALE GENOMIC DNA]</scope>
    <source>
        <strain evidence="2 3">S1510</strain>
    </source>
</reference>